<gene>
    <name evidence="2" type="ORF">EV696_102168</name>
</gene>
<feature type="signal peptide" evidence="1">
    <location>
        <begin position="1"/>
        <end position="20"/>
    </location>
</feature>
<proteinExistence type="predicted"/>
<evidence type="ECO:0000256" key="1">
    <source>
        <dbReference type="SAM" id="SignalP"/>
    </source>
</evidence>
<dbReference type="AlphaFoldDB" id="A0A4R6UW36"/>
<dbReference type="RefSeq" id="WP_133587692.1">
    <property type="nucleotide sequence ID" value="NZ_CP037953.1"/>
</dbReference>
<protein>
    <submittedName>
        <fullName evidence="2">Uncharacterized protein</fullName>
    </submittedName>
</protein>
<dbReference type="PROSITE" id="PS51257">
    <property type="entry name" value="PROKAR_LIPOPROTEIN"/>
    <property type="match status" value="1"/>
</dbReference>
<accession>A0A4R6UW36</accession>
<dbReference type="Proteomes" id="UP000295375">
    <property type="component" value="Unassembled WGS sequence"/>
</dbReference>
<organism evidence="2 3">
    <name type="scientific">Permianibacter aggregans</name>
    <dbReference type="NCBI Taxonomy" id="1510150"/>
    <lineage>
        <taxon>Bacteria</taxon>
        <taxon>Pseudomonadati</taxon>
        <taxon>Pseudomonadota</taxon>
        <taxon>Gammaproteobacteria</taxon>
        <taxon>Pseudomonadales</taxon>
        <taxon>Pseudomonadaceae</taxon>
        <taxon>Permianibacter</taxon>
    </lineage>
</organism>
<reference evidence="2 3" key="1">
    <citation type="submission" date="2019-03" db="EMBL/GenBank/DDBJ databases">
        <title>Genomic Encyclopedia of Type Strains, Phase IV (KMG-IV): sequencing the most valuable type-strain genomes for metagenomic binning, comparative biology and taxonomic classification.</title>
        <authorList>
            <person name="Goeker M."/>
        </authorList>
    </citation>
    <scope>NUCLEOTIDE SEQUENCE [LARGE SCALE GENOMIC DNA]</scope>
    <source>
        <strain evidence="2 3">DSM 103792</strain>
    </source>
</reference>
<sequence length="312" mass="35021">MKTSLLVVTAASALFLSACSSVEKKFSGEQIPNISHFSEQTNALLGEFSATALSTEADQIGDLLNAKGAAERQYRDNVRVINGLLAGVRDYSAKLVNIAEMRGSESEKIAAYHALLHEYVPGLTTALKLPEDHFQATLQDVLRQENLRKAIRQAEPIVEAAVTQLHNELNLVEQSADAVVASARQRLQNHFQPLLDSQAPLYAEKTDLLKQYVKVLEQRSAQTQALPGGTRQRIQDLLTVQALLEKDWQHYQQQREALARLTNTVREESARLRYFMHVWARAHQKMATGVYLPAEWFDLNDLPGQLLKRARL</sequence>
<comment type="caution">
    <text evidence="2">The sequence shown here is derived from an EMBL/GenBank/DDBJ whole genome shotgun (WGS) entry which is preliminary data.</text>
</comment>
<evidence type="ECO:0000313" key="3">
    <source>
        <dbReference type="Proteomes" id="UP000295375"/>
    </source>
</evidence>
<dbReference type="EMBL" id="SNYM01000002">
    <property type="protein sequence ID" value="TDQ50486.1"/>
    <property type="molecule type" value="Genomic_DNA"/>
</dbReference>
<keyword evidence="3" id="KW-1185">Reference proteome</keyword>
<feature type="chain" id="PRO_5020537169" evidence="1">
    <location>
        <begin position="21"/>
        <end position="312"/>
    </location>
</feature>
<keyword evidence="1" id="KW-0732">Signal</keyword>
<name>A0A4R6UW36_9GAMM</name>
<evidence type="ECO:0000313" key="2">
    <source>
        <dbReference type="EMBL" id="TDQ50486.1"/>
    </source>
</evidence>